<reference evidence="2" key="1">
    <citation type="journal article" date="2021" name="Proc. Natl. Acad. Sci. U.S.A.">
        <title>Global biogeography of chemosynthetic symbionts reveals both localized and globally distributed symbiont groups. .</title>
        <authorList>
            <person name="Osvatic J.T."/>
            <person name="Wilkins L.G.E."/>
            <person name="Leibrecht L."/>
            <person name="Leray M."/>
            <person name="Zauner S."/>
            <person name="Polzin J."/>
            <person name="Camacho Y."/>
            <person name="Gros O."/>
            <person name="van Gils J.A."/>
            <person name="Eisen J.A."/>
            <person name="Petersen J.M."/>
            <person name="Yuen B."/>
        </authorList>
    </citation>
    <scope>NUCLEOTIDE SEQUENCE</scope>
    <source>
        <strain evidence="2">MAGclacostrist064TRANS</strain>
    </source>
</reference>
<dbReference type="Proteomes" id="UP000886667">
    <property type="component" value="Unassembled WGS sequence"/>
</dbReference>
<protein>
    <submittedName>
        <fullName evidence="2">M23 family metallopeptidase</fullName>
    </submittedName>
</protein>
<dbReference type="CDD" id="cd12797">
    <property type="entry name" value="M23_peptidase"/>
    <property type="match status" value="1"/>
</dbReference>
<feature type="compositionally biased region" description="Acidic residues" evidence="1">
    <location>
        <begin position="37"/>
        <end position="55"/>
    </location>
</feature>
<gene>
    <name evidence="2" type="ORF">JAZ07_23805</name>
</gene>
<evidence type="ECO:0000313" key="3">
    <source>
        <dbReference type="Proteomes" id="UP000886667"/>
    </source>
</evidence>
<dbReference type="AlphaFoldDB" id="A0A9E4N8F7"/>
<accession>A0A9E4N8F7</accession>
<sequence length="396" mass="43582">MSTSAVANQTANRSVVWLLGVLLLLMIGCGGGGGSGDDSDSDTQTDTDTVDETTPDTDNQAVRFNFPPLDLSKIEFILPLGGMIGNHVTPIDHQYYVAPDFGENETIEIDVYAPADGTVTSIQHMGNFNNDDFRFVVDHANSLQSIYIHVDNLSDKLTPYAPTDGQYVSTSISVTAGEVLGSYSGSVDYNLVDYNMTLSGFINPSSYTAEPWKIHTPDPFDYFNDTIRATLIAKSLRTVEPIGGKIDHDISGRLVGNWFEENTNGYAGLDQNNYWLGHLSFAYDYIVPSHIIASFGDYAGEQKQFGVRGNTPDPAEVSTSSGLVKYDLVSYDYYDNGIAWDRSSFTQGLEMDNYTFIDAVVLVQLLQEGRLKVEIFHGQTSADVNDFTEDAKIYVR</sequence>
<evidence type="ECO:0000256" key="1">
    <source>
        <dbReference type="SAM" id="MobiDB-lite"/>
    </source>
</evidence>
<feature type="region of interest" description="Disordered" evidence="1">
    <location>
        <begin position="33"/>
        <end position="60"/>
    </location>
</feature>
<evidence type="ECO:0000313" key="2">
    <source>
        <dbReference type="EMBL" id="MCG7949373.1"/>
    </source>
</evidence>
<dbReference type="InterPro" id="IPR011055">
    <property type="entry name" value="Dup_hybrid_motif"/>
</dbReference>
<dbReference type="Gene3D" id="2.70.70.10">
    <property type="entry name" value="Glucose Permease (Domain IIA)"/>
    <property type="match status" value="1"/>
</dbReference>
<comment type="caution">
    <text evidence="2">The sequence shown here is derived from an EMBL/GenBank/DDBJ whole genome shotgun (WGS) entry which is preliminary data.</text>
</comment>
<name>A0A9E4N8F7_9GAMM</name>
<organism evidence="2 3">
    <name type="scientific">Candidatus Thiodiazotropha taylori</name>
    <dbReference type="NCBI Taxonomy" id="2792791"/>
    <lineage>
        <taxon>Bacteria</taxon>
        <taxon>Pseudomonadati</taxon>
        <taxon>Pseudomonadota</taxon>
        <taxon>Gammaproteobacteria</taxon>
        <taxon>Chromatiales</taxon>
        <taxon>Sedimenticolaceae</taxon>
        <taxon>Candidatus Thiodiazotropha</taxon>
    </lineage>
</organism>
<proteinExistence type="predicted"/>
<dbReference type="EMBL" id="JAEPCM010000899">
    <property type="protein sequence ID" value="MCG7949373.1"/>
    <property type="molecule type" value="Genomic_DNA"/>
</dbReference>